<comment type="similarity">
    <text evidence="2 12">Belongs to the glycosyl hydrolase 63 family.</text>
</comment>
<dbReference type="PANTHER" id="PTHR10412">
    <property type="entry name" value="MANNOSYL-OLIGOSACCHARIDE GLUCOSIDASE"/>
    <property type="match status" value="1"/>
</dbReference>
<dbReference type="Pfam" id="PF16923">
    <property type="entry name" value="Glyco_hydro_63N"/>
    <property type="match status" value="1"/>
</dbReference>
<feature type="chain" id="PRO_5002038296" description="Mannosyl-oligosaccharide glucosidase" evidence="14">
    <location>
        <begin position="19"/>
        <end position="819"/>
    </location>
</feature>
<keyword evidence="18" id="KW-1185">Reference proteome</keyword>
<evidence type="ECO:0000256" key="8">
    <source>
        <dbReference type="ARBA" id="ARBA00023136"/>
    </source>
</evidence>
<comment type="function">
    <text evidence="12">Cleaves the distal alpha 1,2-linked glucose residue from the Glc(3)Man(9)GlcNAc(2) oligosaccharide precursor.</text>
</comment>
<keyword evidence="6" id="KW-0735">Signal-anchor</keyword>
<dbReference type="InterPro" id="IPR031335">
    <property type="entry name" value="Glyco_hydro_63_C"/>
</dbReference>
<evidence type="ECO:0000256" key="3">
    <source>
        <dbReference type="ARBA" id="ARBA00022692"/>
    </source>
</evidence>
<dbReference type="EC" id="3.2.1.106" evidence="11 12"/>
<comment type="subcellular location">
    <subcellularLocation>
        <location evidence="1 12">Endoplasmic reticulum membrane</location>
        <topology evidence="1 12">Single-pass type II membrane protein</topology>
    </subcellularLocation>
</comment>
<keyword evidence="3" id="KW-0812">Transmembrane</keyword>
<dbReference type="SUPFAM" id="SSF48208">
    <property type="entry name" value="Six-hairpin glycosidases"/>
    <property type="match status" value="1"/>
</dbReference>
<evidence type="ECO:0000313" key="18">
    <source>
        <dbReference type="Proteomes" id="UP000031516"/>
    </source>
</evidence>
<evidence type="ECO:0000259" key="16">
    <source>
        <dbReference type="Pfam" id="PF16923"/>
    </source>
</evidence>
<evidence type="ECO:0000256" key="6">
    <source>
        <dbReference type="ARBA" id="ARBA00022968"/>
    </source>
</evidence>
<feature type="domain" description="Glycosyl hydrolase family 63 C-terminal" evidence="15">
    <location>
        <begin position="304"/>
        <end position="812"/>
    </location>
</feature>
<dbReference type="PANTHER" id="PTHR10412:SF11">
    <property type="entry name" value="MANNOSYL-OLIGOSACCHARIDE GLUCOSIDASE"/>
    <property type="match status" value="1"/>
</dbReference>
<dbReference type="Gene3D" id="2.70.98.110">
    <property type="entry name" value="Glycosyl hydrolase family 63, N-terminal domain"/>
    <property type="match status" value="1"/>
</dbReference>
<dbReference type="Pfam" id="PF03200">
    <property type="entry name" value="Glyco_hydro_63"/>
    <property type="match status" value="1"/>
</dbReference>
<evidence type="ECO:0000256" key="9">
    <source>
        <dbReference type="ARBA" id="ARBA00023180"/>
    </source>
</evidence>
<dbReference type="EMBL" id="CCBQ010000039">
    <property type="protein sequence ID" value="CDO94668.1"/>
    <property type="molecule type" value="Genomic_DNA"/>
</dbReference>
<sequence length="819" mass="94526">MIRLQRLILFALLNAISAYCNLTPDLEEYSKTSSQSLLWAPYRANCYFGLTPRYVHKEPFVLGAMWFNSINAQGLANVRHFVEQGDKLDKYGWVWYDPRIGGKETITDSENNLQLNFTFVKSHSGENWAVQVEGDVIDRSKKAAESIVIYMKQNGKEDSSCFLEQDLNHARTHNTLSFKGFSNELKGYTVSFANENSEFYKSSIPPLTHDTNPSIPSIFSMNVPDDQLWKAKDIFQSILKDSVQAHIEKNPKLSAESIPSALTIRNIHNFPPGNVQYIQQTFSGHFKFEIIFNKDRSKDQIEEHSIDHLIGLAETMVQQKFDRKFNIPGTSKFKEFAQETFSNLLGGLSYFHGTHLVDRETSFDDENFEKVELKNSKEEGPFELFSMVPSRAFFPRGFYWDEGFHLLQLLDYDSDLAFEVLHSWFDLIDSDGWIPREVILGDEARSKVPVEFRVQNPNIANPPTLLLAFSEMLSRAKTIQEEMLESHMHGNVHHEEPKSSFEGNILSSHPELLLSYAQDIYPKLLKHFEWFRNSQKGMLEEYLEVPSINSGAHEGEAYRWIGRTVTHCLPSGMDDYPRAIIPDSAELHVDALTWVGVMTRSMKQIASVLDLEEDLKRFTEIEQNIVENLVTLHWDDEQKLFCDITFNDDATDDEDLREFVCHEGYLSLLPFAVKLIPHDDVDRLQHILNSMSNEETLLTPFGLRSLSKQDEFYDTAEVYWRGPIWLNLNYLCLDALQYYFSDSPLKSEEAQHAELFKQASKLYRQLRQNIITNTYSVWKKDGYVYEQYNHKNGNGSGVQHFTGWTALVVNMIGRLPEDL</sequence>
<dbReference type="GO" id="GO:0009311">
    <property type="term" value="P:oligosaccharide metabolic process"/>
    <property type="evidence" value="ECO:0007669"/>
    <property type="project" value="UniProtKB-UniRule"/>
</dbReference>
<comment type="caution">
    <text evidence="17">The sequence shown here is derived from an EMBL/GenBank/DDBJ whole genome shotgun (WGS) entry which is preliminary data.</text>
</comment>
<protein>
    <recommendedName>
        <fullName evidence="11 12">Mannosyl-oligosaccharide glucosidase</fullName>
        <ecNumber evidence="11 12">3.2.1.106</ecNumber>
    </recommendedName>
    <alternativeName>
        <fullName evidence="13">Glucosidase I</fullName>
    </alternativeName>
</protein>
<organism evidence="17 18">
    <name type="scientific">Kluyveromyces dobzhanskii CBS 2104</name>
    <dbReference type="NCBI Taxonomy" id="1427455"/>
    <lineage>
        <taxon>Eukaryota</taxon>
        <taxon>Fungi</taxon>
        <taxon>Dikarya</taxon>
        <taxon>Ascomycota</taxon>
        <taxon>Saccharomycotina</taxon>
        <taxon>Saccharomycetes</taxon>
        <taxon>Saccharomycetales</taxon>
        <taxon>Saccharomycetaceae</taxon>
        <taxon>Kluyveromyces</taxon>
    </lineage>
</organism>
<keyword evidence="10 12" id="KW-0326">Glycosidase</keyword>
<keyword evidence="8" id="KW-0472">Membrane</keyword>
<gene>
    <name evidence="17" type="ORF">KLDO_g2926</name>
</gene>
<dbReference type="GO" id="GO:0006487">
    <property type="term" value="P:protein N-linked glycosylation"/>
    <property type="evidence" value="ECO:0007669"/>
    <property type="project" value="UniProtKB-UniRule"/>
</dbReference>
<evidence type="ECO:0000256" key="4">
    <source>
        <dbReference type="ARBA" id="ARBA00022801"/>
    </source>
</evidence>
<dbReference type="Proteomes" id="UP000031516">
    <property type="component" value="Unassembled WGS sequence"/>
</dbReference>
<feature type="domain" description="Glycosyl hydrolase family 63 N-terminal" evidence="16">
    <location>
        <begin position="36"/>
        <end position="261"/>
    </location>
</feature>
<name>A0A0A8L974_9SACH</name>
<keyword evidence="9 13" id="KW-0325">Glycoprotein</keyword>
<evidence type="ECO:0000256" key="10">
    <source>
        <dbReference type="ARBA" id="ARBA00023295"/>
    </source>
</evidence>
<dbReference type="GO" id="GO:0004573">
    <property type="term" value="F:Glc3Man9GlcNAc2 oligosaccharide glucosidase activity"/>
    <property type="evidence" value="ECO:0007669"/>
    <property type="project" value="UniProtKB-UniRule"/>
</dbReference>
<dbReference type="OrthoDB" id="410058at2759"/>
<dbReference type="InterPro" id="IPR031631">
    <property type="entry name" value="Glyco_hydro_63N"/>
</dbReference>
<evidence type="ECO:0000256" key="7">
    <source>
        <dbReference type="ARBA" id="ARBA00022989"/>
    </source>
</evidence>
<evidence type="ECO:0000256" key="13">
    <source>
        <dbReference type="RuleBase" id="RU369107"/>
    </source>
</evidence>
<keyword evidence="5 12" id="KW-0256">Endoplasmic reticulum</keyword>
<keyword evidence="14" id="KW-0732">Signal</keyword>
<comment type="catalytic activity">
    <reaction evidence="12">
        <text>N(4)-(alpha-D-Glc-(1-&gt;2)-alpha-D-Glc-(1-&gt;3)-alpha-D-Glc-(1-&gt;3)-alpha-D-Man-(1-&gt;2)-alpha-D-Man-(1-&gt;2)-alpha-D-Man-(1-&gt;3)-[alpha-D-Man-(1-&gt;2)-alpha-D-Man-(1-&gt;3)-[alpha-D-Man-(1-&gt;2)-alpha-D-Man-(1-&gt;6)]-alpha-D-Man-(1-&gt;6)]-beta-D-Man-(1-&gt;4)-beta-D-GlcNAc-(1-&gt;4)-beta-D-GlcNAc)-L-asparaginyl-[protein] + H2O = N(4)-(alpha-D-Glc-(1-&gt;3)-alpha-D-Glc-(1-&gt;3)-alpha-D-Man-(1-&gt;2)-alpha-D-Man-(1-&gt;2)-alpha-D-Man-(1-&gt;3)-[alpha-D-Man-(1-&gt;2)-alpha-D-Man-(1-&gt;3)-[alpha-D-Man-(1-&gt;2)-alpha-D-Man-(1-&gt;6)]-alpha-D-Man-(1-&gt;6)]-beta-D-Man-(1-&gt;4)-beta-D-GlcNAc-(1-&gt;4)-beta-D-GlcNAc)-L-asparaginyl-[protein] + beta-D-glucose</text>
        <dbReference type="Rhea" id="RHEA:55988"/>
        <dbReference type="Rhea" id="RHEA-COMP:12806"/>
        <dbReference type="Rhea" id="RHEA-COMP:14355"/>
        <dbReference type="ChEBI" id="CHEBI:15377"/>
        <dbReference type="ChEBI" id="CHEBI:15903"/>
        <dbReference type="ChEBI" id="CHEBI:59082"/>
        <dbReference type="ChEBI" id="CHEBI:132537"/>
        <dbReference type="EC" id="3.2.1.106"/>
    </reaction>
</comment>
<accession>A0A0A8L974</accession>
<dbReference type="InterPro" id="IPR012341">
    <property type="entry name" value="6hp_glycosidase-like_sf"/>
</dbReference>
<evidence type="ECO:0000256" key="2">
    <source>
        <dbReference type="ARBA" id="ARBA00010833"/>
    </source>
</evidence>
<dbReference type="InterPro" id="IPR004888">
    <property type="entry name" value="Glycoside_hydrolase_63"/>
</dbReference>
<dbReference type="GO" id="GO:0005789">
    <property type="term" value="C:endoplasmic reticulum membrane"/>
    <property type="evidence" value="ECO:0007669"/>
    <property type="project" value="UniProtKB-SubCell"/>
</dbReference>
<dbReference type="InterPro" id="IPR038518">
    <property type="entry name" value="Glyco_hydro_63N_sf"/>
</dbReference>
<evidence type="ECO:0000313" key="17">
    <source>
        <dbReference type="EMBL" id="CDO94668.1"/>
    </source>
</evidence>
<dbReference type="InterPro" id="IPR008928">
    <property type="entry name" value="6-hairpin_glycosidase_sf"/>
</dbReference>
<keyword evidence="7" id="KW-1133">Transmembrane helix</keyword>
<reference evidence="17 18" key="1">
    <citation type="submission" date="2014-03" db="EMBL/GenBank/DDBJ databases">
        <title>The genome of Kluyveromyces dobzhanskii.</title>
        <authorList>
            <person name="Nystedt B."/>
            <person name="Astrom S."/>
        </authorList>
    </citation>
    <scope>NUCLEOTIDE SEQUENCE [LARGE SCALE GENOMIC DNA]</scope>
    <source>
        <strain evidence="17 18">CBS 2104</strain>
    </source>
</reference>
<dbReference type="Gene3D" id="1.50.10.10">
    <property type="match status" value="1"/>
</dbReference>
<evidence type="ECO:0000259" key="15">
    <source>
        <dbReference type="Pfam" id="PF03200"/>
    </source>
</evidence>
<evidence type="ECO:0000256" key="5">
    <source>
        <dbReference type="ARBA" id="ARBA00022824"/>
    </source>
</evidence>
<proteinExistence type="inferred from homology"/>
<evidence type="ECO:0000256" key="1">
    <source>
        <dbReference type="ARBA" id="ARBA00004648"/>
    </source>
</evidence>
<dbReference type="AlphaFoldDB" id="A0A0A8L974"/>
<evidence type="ECO:0000256" key="12">
    <source>
        <dbReference type="RuleBase" id="RU368089"/>
    </source>
</evidence>
<comment type="pathway">
    <text evidence="13">Glycan metabolism; N-glycan degradation.</text>
</comment>
<evidence type="ECO:0000256" key="14">
    <source>
        <dbReference type="SAM" id="SignalP"/>
    </source>
</evidence>
<keyword evidence="4 12" id="KW-0378">Hydrolase</keyword>
<evidence type="ECO:0000256" key="11">
    <source>
        <dbReference type="ARBA" id="ARBA00038888"/>
    </source>
</evidence>
<feature type="signal peptide" evidence="14">
    <location>
        <begin position="1"/>
        <end position="18"/>
    </location>
</feature>